<protein>
    <recommendedName>
        <fullName evidence="5">LIM zinc-binding domain-containing protein</fullName>
    </recommendedName>
</protein>
<dbReference type="EMBL" id="KZ819192">
    <property type="protein sequence ID" value="PWZ00597.1"/>
    <property type="molecule type" value="Genomic_DNA"/>
</dbReference>
<dbReference type="PANTHER" id="PTHR24216:SF8">
    <property type="entry name" value="PAXILLIN, ISOFORM F"/>
    <property type="match status" value="1"/>
</dbReference>
<evidence type="ECO:0000313" key="6">
    <source>
        <dbReference type="EMBL" id="PWZ00597.1"/>
    </source>
</evidence>
<dbReference type="AlphaFoldDB" id="A0A317XQR6"/>
<keyword evidence="3" id="KW-0440">LIM domain</keyword>
<gene>
    <name evidence="6" type="ORF">BCV70DRAFT_211422</name>
</gene>
<evidence type="ECO:0000256" key="4">
    <source>
        <dbReference type="SAM" id="MobiDB-lite"/>
    </source>
</evidence>
<evidence type="ECO:0000313" key="7">
    <source>
        <dbReference type="Proteomes" id="UP000246740"/>
    </source>
</evidence>
<dbReference type="CDD" id="cd08368">
    <property type="entry name" value="LIM"/>
    <property type="match status" value="2"/>
</dbReference>
<dbReference type="PROSITE" id="PS00478">
    <property type="entry name" value="LIM_DOMAIN_1"/>
    <property type="match status" value="1"/>
</dbReference>
<name>A0A317XQR6_9BASI</name>
<dbReference type="STRING" id="1882483.A0A317XQR6"/>
<feature type="region of interest" description="Disordered" evidence="4">
    <location>
        <begin position="476"/>
        <end position="566"/>
    </location>
</feature>
<feature type="compositionally biased region" description="Basic and acidic residues" evidence="4">
    <location>
        <begin position="15"/>
        <end position="57"/>
    </location>
</feature>
<dbReference type="GO" id="GO:0030695">
    <property type="term" value="F:GTPase regulator activity"/>
    <property type="evidence" value="ECO:0007669"/>
    <property type="project" value="UniProtKB-ARBA"/>
</dbReference>
<feature type="compositionally biased region" description="Polar residues" evidence="4">
    <location>
        <begin position="112"/>
        <end position="137"/>
    </location>
</feature>
<evidence type="ECO:0000256" key="2">
    <source>
        <dbReference type="ARBA" id="ARBA00022833"/>
    </source>
</evidence>
<dbReference type="Proteomes" id="UP000246740">
    <property type="component" value="Unassembled WGS sequence"/>
</dbReference>
<feature type="region of interest" description="Disordered" evidence="4">
    <location>
        <begin position="1"/>
        <end position="66"/>
    </location>
</feature>
<dbReference type="Gene3D" id="2.10.110.10">
    <property type="entry name" value="Cysteine Rich Protein"/>
    <property type="match status" value="2"/>
</dbReference>
<feature type="compositionally biased region" description="Low complexity" evidence="4">
    <location>
        <begin position="480"/>
        <end position="496"/>
    </location>
</feature>
<feature type="region of interest" description="Disordered" evidence="4">
    <location>
        <begin position="411"/>
        <end position="450"/>
    </location>
</feature>
<keyword evidence="7" id="KW-1185">Reference proteome</keyword>
<proteinExistence type="predicted"/>
<organism evidence="6 7">
    <name type="scientific">Testicularia cyperi</name>
    <dbReference type="NCBI Taxonomy" id="1882483"/>
    <lineage>
        <taxon>Eukaryota</taxon>
        <taxon>Fungi</taxon>
        <taxon>Dikarya</taxon>
        <taxon>Basidiomycota</taxon>
        <taxon>Ustilaginomycotina</taxon>
        <taxon>Ustilaginomycetes</taxon>
        <taxon>Ustilaginales</taxon>
        <taxon>Anthracoideaceae</taxon>
        <taxon>Testicularia</taxon>
    </lineage>
</organism>
<feature type="compositionally biased region" description="Low complexity" evidence="4">
    <location>
        <begin position="512"/>
        <end position="521"/>
    </location>
</feature>
<dbReference type="CDD" id="cd09397">
    <property type="entry name" value="LIM1_UF1"/>
    <property type="match status" value="1"/>
</dbReference>
<dbReference type="SUPFAM" id="SSF57716">
    <property type="entry name" value="Glucocorticoid receptor-like (DNA-binding domain)"/>
    <property type="match status" value="2"/>
</dbReference>
<feature type="region of interest" description="Disordered" evidence="4">
    <location>
        <begin position="310"/>
        <end position="344"/>
    </location>
</feature>
<feature type="region of interest" description="Disordered" evidence="4">
    <location>
        <begin position="95"/>
        <end position="137"/>
    </location>
</feature>
<evidence type="ECO:0000256" key="1">
    <source>
        <dbReference type="ARBA" id="ARBA00022723"/>
    </source>
</evidence>
<sequence length="864" mass="95805">MAGFGARRFQLNMESQRREHERFQWEQQQYDREQHESRQEQQRREYERHQRERRQYEEQVYQQQLQQQQIQQEQQQQQQQQQQHWLQQDNYERARTDQQRAYDSAYHGSHDGASSSRGVADTLATSHRTIPSSSSTAYDQDSAYADLAYSLPTSDDYARAKSIPYSATAVTTSASTAVRSATLDSVKTESTGFLAYDRGPTSSAPTSLDVPIQRSTARDTIYDDDYEETAEISGPHRHTGLLVPEQGENSEDASFTITRATVFEPELPKAKCADCGEKLDLEELADHSCLPRGASSASLLTINLPPRSADDGGLASASSASPVSLSPSVAPTTPRSPFFDKYQTLLGNGGPLSPAFSTPATPNHVSSFETVSSWKSSSSTSTEQDDTPKAHAVRIVGPQAAVKLTNIKSSASFSSGDGAPVAKCEPPTMMQRSASDDSSDAAAARRKMIEEQRAAKKRGIAAAAQAVKAAIHLQKSAADSPVSQPSKSPVTSPTKPASLSRQPAPGHFKTESSSSVSTAASDLLESSRYARNGRTARIPKDTDEAPVSDLTPSTSYEQFSDMDVSPAKAKTAWRKDALSPTKKKYGNTIDLGGIEEMVKDLTDSPEQLIKTLPNRRDDAKASLKQGSVAVHRGKSEREKVLEKELDRLRERERSRQLQMLRLKEKKRREREAKRCCVCNCTLSSSRTPFVERDGKLLCARDWKELYLPKCRKCNLSVEKGAVKSSDGALRGVFHRECFGCAACDAPFTDGSFYVYNNQPYCARHYHRLNNSLCRECETGIEGDCRQTDTGEKYHPACFRCQYTSSSSKNSGPCGESLVEYYFVGGQRLCERHADRVSRKLAKQGGQQHLDLRADKRKTMLHSLR</sequence>
<keyword evidence="2 3" id="KW-0862">Zinc</keyword>
<dbReference type="InParanoid" id="A0A317XQR6"/>
<dbReference type="PANTHER" id="PTHR24216">
    <property type="entry name" value="PAXILLIN-RELATED"/>
    <property type="match status" value="1"/>
</dbReference>
<evidence type="ECO:0000256" key="3">
    <source>
        <dbReference type="PROSITE-ProRule" id="PRU00125"/>
    </source>
</evidence>
<dbReference type="OrthoDB" id="1112565at2759"/>
<dbReference type="SMART" id="SM00132">
    <property type="entry name" value="LIM"/>
    <property type="match status" value="2"/>
</dbReference>
<evidence type="ECO:0000259" key="5">
    <source>
        <dbReference type="PROSITE" id="PS50023"/>
    </source>
</evidence>
<accession>A0A317XQR6</accession>
<keyword evidence="1 3" id="KW-0479">Metal-binding</keyword>
<dbReference type="GO" id="GO:0046872">
    <property type="term" value="F:metal ion binding"/>
    <property type="evidence" value="ECO:0007669"/>
    <property type="project" value="UniProtKB-KW"/>
</dbReference>
<dbReference type="Pfam" id="PF00412">
    <property type="entry name" value="LIM"/>
    <property type="match status" value="1"/>
</dbReference>
<dbReference type="PROSITE" id="PS50023">
    <property type="entry name" value="LIM_DOMAIN_2"/>
    <property type="match status" value="1"/>
</dbReference>
<dbReference type="InterPro" id="IPR001781">
    <property type="entry name" value="Znf_LIM"/>
</dbReference>
<feature type="domain" description="LIM zinc-binding" evidence="5">
    <location>
        <begin position="708"/>
        <end position="771"/>
    </location>
</feature>
<feature type="compositionally biased region" description="Low complexity" evidence="4">
    <location>
        <begin position="311"/>
        <end position="330"/>
    </location>
</feature>
<reference evidence="6 7" key="1">
    <citation type="journal article" date="2018" name="Mol. Biol. Evol.">
        <title>Broad Genomic Sampling Reveals a Smut Pathogenic Ancestry of the Fungal Clade Ustilaginomycotina.</title>
        <authorList>
            <person name="Kijpornyongpan T."/>
            <person name="Mondo S.J."/>
            <person name="Barry K."/>
            <person name="Sandor L."/>
            <person name="Lee J."/>
            <person name="Lipzen A."/>
            <person name="Pangilinan J."/>
            <person name="LaButti K."/>
            <person name="Hainaut M."/>
            <person name="Henrissat B."/>
            <person name="Grigoriev I.V."/>
            <person name="Spatafora J.W."/>
            <person name="Aime M.C."/>
        </authorList>
    </citation>
    <scope>NUCLEOTIDE SEQUENCE [LARGE SCALE GENOMIC DNA]</scope>
    <source>
        <strain evidence="6 7">MCA 3645</strain>
    </source>
</reference>